<evidence type="ECO:0000256" key="3">
    <source>
        <dbReference type="ARBA" id="ARBA00009759"/>
    </source>
</evidence>
<dbReference type="SUPFAM" id="SSF56655">
    <property type="entry name" value="Carbohydrate phosphatase"/>
    <property type="match status" value="1"/>
</dbReference>
<evidence type="ECO:0000256" key="6">
    <source>
        <dbReference type="ARBA" id="ARBA00022842"/>
    </source>
</evidence>
<dbReference type="AlphaFoldDB" id="B1WUB7"/>
<dbReference type="GO" id="GO:0000103">
    <property type="term" value="P:sulfate assimilation"/>
    <property type="evidence" value="ECO:0007669"/>
    <property type="project" value="TreeGrafter"/>
</dbReference>
<dbReference type="InterPro" id="IPR006239">
    <property type="entry name" value="DPNP"/>
</dbReference>
<dbReference type="PRINTS" id="PR00377">
    <property type="entry name" value="IMPHPHTASES"/>
</dbReference>
<keyword evidence="12" id="KW-1185">Reference proteome</keyword>
<feature type="binding site" evidence="10">
    <location>
        <position position="124"/>
    </location>
    <ligand>
        <name>Mg(2+)</name>
        <dbReference type="ChEBI" id="CHEBI:18420"/>
        <label>1</label>
        <note>catalytic</note>
    </ligand>
</feature>
<dbReference type="PANTHER" id="PTHR43200">
    <property type="entry name" value="PHOSPHATASE"/>
    <property type="match status" value="1"/>
</dbReference>
<dbReference type="CDD" id="cd01517">
    <property type="entry name" value="PAP_phosphatase"/>
    <property type="match status" value="1"/>
</dbReference>
<dbReference type="InterPro" id="IPR051090">
    <property type="entry name" value="Inositol_monoP_superfamily"/>
</dbReference>
<proteinExistence type="inferred from homology"/>
<feature type="binding site" evidence="10">
    <location>
        <position position="68"/>
    </location>
    <ligand>
        <name>Mg(2+)</name>
        <dbReference type="ChEBI" id="CHEBI:18420"/>
        <label>1</label>
        <note>catalytic</note>
    </ligand>
</feature>
<comment type="cofactor">
    <cofactor evidence="2 10">
        <name>Mg(2+)</name>
        <dbReference type="ChEBI" id="CHEBI:18420"/>
    </cofactor>
</comment>
<evidence type="ECO:0000313" key="11">
    <source>
        <dbReference type="EMBL" id="ACB53771.1"/>
    </source>
</evidence>
<evidence type="ECO:0000256" key="5">
    <source>
        <dbReference type="ARBA" id="ARBA00022801"/>
    </source>
</evidence>
<comment type="similarity">
    <text evidence="3">Belongs to the inositol monophosphatase superfamily.</text>
</comment>
<dbReference type="PROSITE" id="PS00630">
    <property type="entry name" value="IMP_2"/>
    <property type="match status" value="1"/>
</dbReference>
<dbReference type="PROSITE" id="PS00629">
    <property type="entry name" value="IMP_1"/>
    <property type="match status" value="1"/>
</dbReference>
<feature type="binding site" evidence="10">
    <location>
        <position position="266"/>
    </location>
    <ligand>
        <name>Mg(2+)</name>
        <dbReference type="ChEBI" id="CHEBI:18420"/>
        <label>1</label>
        <note>catalytic</note>
    </ligand>
</feature>
<dbReference type="Gene3D" id="3.40.190.80">
    <property type="match status" value="1"/>
</dbReference>
<dbReference type="OrthoDB" id="9772456at2"/>
<dbReference type="GO" id="GO:0008441">
    <property type="term" value="F:3'(2'),5'-bisphosphate nucleotidase activity"/>
    <property type="evidence" value="ECO:0007669"/>
    <property type="project" value="UniProtKB-EC"/>
</dbReference>
<evidence type="ECO:0000256" key="4">
    <source>
        <dbReference type="ARBA" id="ARBA00022723"/>
    </source>
</evidence>
<dbReference type="KEGG" id="cyt:cce_4423"/>
<evidence type="ECO:0000256" key="2">
    <source>
        <dbReference type="ARBA" id="ARBA00001946"/>
    </source>
</evidence>
<evidence type="ECO:0000256" key="9">
    <source>
        <dbReference type="ARBA" id="ARBA00044484"/>
    </source>
</evidence>
<dbReference type="Pfam" id="PF00459">
    <property type="entry name" value="Inositol_P"/>
    <property type="match status" value="1"/>
</dbReference>
<dbReference type="InterPro" id="IPR020550">
    <property type="entry name" value="Inositol_monophosphatase_CS"/>
</dbReference>
<dbReference type="PANTHER" id="PTHR43200:SF6">
    <property type="entry name" value="3'(2'),5'-BISPHOSPHATE NUCLEOTIDASE"/>
    <property type="match status" value="1"/>
</dbReference>
<accession>B1WUB7</accession>
<dbReference type="HOGENOM" id="CLU_033446_1_1_3"/>
<dbReference type="Gene3D" id="3.30.540.10">
    <property type="entry name" value="Fructose-1,6-Bisphosphatase, subunit A, domain 1"/>
    <property type="match status" value="1"/>
</dbReference>
<dbReference type="EMBL" id="CP000806">
    <property type="protein sequence ID" value="ACB53771.1"/>
    <property type="molecule type" value="Genomic_DNA"/>
</dbReference>
<dbReference type="NCBIfam" id="TIGR01330">
    <property type="entry name" value="bisphos_HAL2"/>
    <property type="match status" value="1"/>
</dbReference>
<organism evidence="11 12">
    <name type="scientific">Crocosphaera subtropica (strain ATCC 51142 / BH68)</name>
    <name type="common">Cyanothece sp. (strain ATCC 51142)</name>
    <dbReference type="NCBI Taxonomy" id="43989"/>
    <lineage>
        <taxon>Bacteria</taxon>
        <taxon>Bacillati</taxon>
        <taxon>Cyanobacteriota</taxon>
        <taxon>Cyanophyceae</taxon>
        <taxon>Oscillatoriophycideae</taxon>
        <taxon>Chroococcales</taxon>
        <taxon>Aphanothecaceae</taxon>
        <taxon>Crocosphaera</taxon>
        <taxon>Crocosphaera subtropica</taxon>
    </lineage>
</organism>
<comment type="catalytic activity">
    <reaction evidence="8">
        <text>adenosine 3',5'-bisphosphate + H2O = AMP + phosphate</text>
        <dbReference type="Rhea" id="RHEA:10040"/>
        <dbReference type="ChEBI" id="CHEBI:15377"/>
        <dbReference type="ChEBI" id="CHEBI:43474"/>
        <dbReference type="ChEBI" id="CHEBI:58343"/>
        <dbReference type="ChEBI" id="CHEBI:456215"/>
        <dbReference type="EC" id="3.1.3.7"/>
    </reaction>
    <physiologicalReaction direction="left-to-right" evidence="8">
        <dbReference type="Rhea" id="RHEA:10041"/>
    </physiologicalReaction>
</comment>
<evidence type="ECO:0000256" key="1">
    <source>
        <dbReference type="ARBA" id="ARBA00001033"/>
    </source>
</evidence>
<dbReference type="GO" id="GO:0046854">
    <property type="term" value="P:phosphatidylinositol phosphate biosynthetic process"/>
    <property type="evidence" value="ECO:0007669"/>
    <property type="project" value="InterPro"/>
</dbReference>
<evidence type="ECO:0000256" key="8">
    <source>
        <dbReference type="ARBA" id="ARBA00044479"/>
    </source>
</evidence>
<sequence length="322" mass="35128">MSYQPEKQLALKIVKQAAKLCQRVQQTQGRKAVQKADTSPVTVADFGAQAILCQGLMEAFPNDPVIGEEDATLLQQPELEGVRRQIIEQVQHSIPAATPEKVIDWINWGNGKVAQRYWTLDPIDGTKGFIRGDQYAVALALVEEGEVKLGVLACPAFPREDNGKGVIFLAIRGQGAVEMPLDGETAQQIKVDPSSNFEQLYRIESVESVHSDRQVQTAIDQRLGLTSIAKQMDSLAKYGAIARGDAHVYTRVPLPQFEGKKENIWDHAAGVIIVEEAGGRVTDLDGKPLDFSVGAKLSNNRGVLATNSVIHSQVLAAIQQEQ</sequence>
<name>B1WUB7_CROS5</name>
<dbReference type="InterPro" id="IPR000760">
    <property type="entry name" value="Inositol_monophosphatase-like"/>
</dbReference>
<dbReference type="GO" id="GO:0046872">
    <property type="term" value="F:metal ion binding"/>
    <property type="evidence" value="ECO:0007669"/>
    <property type="project" value="UniProtKB-KW"/>
</dbReference>
<reference evidence="11 12" key="1">
    <citation type="journal article" date="2008" name="Proc. Natl. Acad. Sci. U.S.A.">
        <title>The genome of Cyanothece 51142, a unicellular diazotrophic cyanobacterium important in the marine nitrogen cycle.</title>
        <authorList>
            <person name="Welsh E.A."/>
            <person name="Liberton M."/>
            <person name="Stoeckel J."/>
            <person name="Loh T."/>
            <person name="Elvitigala T."/>
            <person name="Wang C."/>
            <person name="Wollam A."/>
            <person name="Fulton R.S."/>
            <person name="Clifton S.W."/>
            <person name="Jacobs J.M."/>
            <person name="Aurora R."/>
            <person name="Ghosh B.K."/>
            <person name="Sherman L.A."/>
            <person name="Smith R.D."/>
            <person name="Wilson R.K."/>
            <person name="Pakrasi H.B."/>
        </authorList>
    </citation>
    <scope>NUCLEOTIDE SEQUENCE [LARGE SCALE GENOMIC DNA]</scope>
    <source>
        <strain evidence="12">ATCC 51142 / BH68</strain>
    </source>
</reference>
<comment type="catalytic activity">
    <reaction evidence="7">
        <text>adenosine 2',5'-bisphosphate + H2O = AMP + phosphate</text>
        <dbReference type="Rhea" id="RHEA:77643"/>
        <dbReference type="ChEBI" id="CHEBI:15377"/>
        <dbReference type="ChEBI" id="CHEBI:43474"/>
        <dbReference type="ChEBI" id="CHEBI:194156"/>
        <dbReference type="ChEBI" id="CHEBI:456215"/>
        <dbReference type="EC" id="3.1.3.7"/>
    </reaction>
    <physiologicalReaction direction="left-to-right" evidence="7">
        <dbReference type="Rhea" id="RHEA:77644"/>
    </physiologicalReaction>
</comment>
<feature type="binding site" evidence="10">
    <location>
        <position position="121"/>
    </location>
    <ligand>
        <name>Mg(2+)</name>
        <dbReference type="ChEBI" id="CHEBI:18420"/>
        <label>1</label>
        <note>catalytic</note>
    </ligand>
</feature>
<evidence type="ECO:0000256" key="10">
    <source>
        <dbReference type="PIRSR" id="PIRSR600760-2"/>
    </source>
</evidence>
<dbReference type="RefSeq" id="WP_009543521.1">
    <property type="nucleotide sequence ID" value="NC_010546.1"/>
</dbReference>
<keyword evidence="4 10" id="KW-0479">Metal-binding</keyword>
<dbReference type="eggNOG" id="COG1218">
    <property type="taxonomic scope" value="Bacteria"/>
</dbReference>
<dbReference type="GO" id="GO:0052834">
    <property type="term" value="F:inositol monophosphate phosphatase activity"/>
    <property type="evidence" value="ECO:0007669"/>
    <property type="project" value="UniProtKB-EC"/>
</dbReference>
<gene>
    <name evidence="11" type="ordered locus">cce_4423</name>
</gene>
<feature type="binding site" evidence="10">
    <location>
        <position position="123"/>
    </location>
    <ligand>
        <name>Mg(2+)</name>
        <dbReference type="ChEBI" id="CHEBI:18420"/>
        <label>1</label>
        <note>catalytic</note>
    </ligand>
</feature>
<evidence type="ECO:0000313" key="12">
    <source>
        <dbReference type="Proteomes" id="UP000001203"/>
    </source>
</evidence>
<protein>
    <submittedName>
        <fullName evidence="11">3(2),5-bisphosphate nucleotidase HAL2</fullName>
    </submittedName>
</protein>
<keyword evidence="6 10" id="KW-0460">Magnesium</keyword>
<keyword evidence="5" id="KW-0378">Hydrolase</keyword>
<evidence type="ECO:0000256" key="7">
    <source>
        <dbReference type="ARBA" id="ARBA00044466"/>
    </source>
</evidence>
<comment type="catalytic activity">
    <reaction evidence="1">
        <text>a myo-inositol phosphate + H2O = myo-inositol + phosphate</text>
        <dbReference type="Rhea" id="RHEA:24056"/>
        <dbReference type="ChEBI" id="CHEBI:15377"/>
        <dbReference type="ChEBI" id="CHEBI:17268"/>
        <dbReference type="ChEBI" id="CHEBI:43474"/>
        <dbReference type="ChEBI" id="CHEBI:84139"/>
        <dbReference type="EC" id="3.1.3.25"/>
    </reaction>
</comment>
<dbReference type="InterPro" id="IPR020583">
    <property type="entry name" value="Inositol_monoP_metal-BS"/>
</dbReference>
<dbReference type="Proteomes" id="UP000001203">
    <property type="component" value="Chromosome circular"/>
</dbReference>
<dbReference type="STRING" id="43989.cce_4423"/>
<comment type="catalytic activity">
    <reaction evidence="9">
        <text>3'-phosphoadenylyl sulfate + H2O = adenosine 5'-phosphosulfate + phosphate</text>
        <dbReference type="Rhea" id="RHEA:77639"/>
        <dbReference type="ChEBI" id="CHEBI:15377"/>
        <dbReference type="ChEBI" id="CHEBI:43474"/>
        <dbReference type="ChEBI" id="CHEBI:58243"/>
        <dbReference type="ChEBI" id="CHEBI:58339"/>
        <dbReference type="EC" id="3.1.3.7"/>
    </reaction>
    <physiologicalReaction direction="left-to-right" evidence="9">
        <dbReference type="Rhea" id="RHEA:77640"/>
    </physiologicalReaction>
</comment>